<organism evidence="3 4">
    <name type="scientific">Rhizophagus irregularis</name>
    <dbReference type="NCBI Taxonomy" id="588596"/>
    <lineage>
        <taxon>Eukaryota</taxon>
        <taxon>Fungi</taxon>
        <taxon>Fungi incertae sedis</taxon>
        <taxon>Mucoromycota</taxon>
        <taxon>Glomeromycotina</taxon>
        <taxon>Glomeromycetes</taxon>
        <taxon>Glomerales</taxon>
        <taxon>Glomeraceae</taxon>
        <taxon>Rhizophagus</taxon>
    </lineage>
</organism>
<dbReference type="AlphaFoldDB" id="A0A2N0QL84"/>
<dbReference type="EMBL" id="LLXH01006951">
    <property type="protein sequence ID" value="PKC51814.1"/>
    <property type="molecule type" value="Genomic_DNA"/>
</dbReference>
<accession>A0A2N0QL84</accession>
<dbReference type="InterPro" id="IPR048062">
    <property type="entry name" value="SE1832-like"/>
</dbReference>
<reference evidence="3 4" key="1">
    <citation type="submission" date="2017-10" db="EMBL/GenBank/DDBJ databases">
        <title>Extensive intraspecific genome diversity in a model arbuscular mycorrhizal fungus.</title>
        <authorList>
            <person name="Chen E.C.H."/>
            <person name="Morin E."/>
            <person name="Baudet D."/>
            <person name="Noel J."/>
            <person name="Ndikumana S."/>
            <person name="Charron P."/>
            <person name="St-Onge C."/>
            <person name="Giorgi J."/>
            <person name="Grigoriev I.V."/>
            <person name="Roux C."/>
            <person name="Martin F.M."/>
            <person name="Corradi N."/>
        </authorList>
    </citation>
    <scope>NUCLEOTIDE SEQUENCE [LARGE SCALE GENOMIC DNA]</scope>
    <source>
        <strain evidence="3 4">A1</strain>
    </source>
</reference>
<dbReference type="Proteomes" id="UP000232688">
    <property type="component" value="Unassembled WGS sequence"/>
</dbReference>
<reference evidence="3 4" key="2">
    <citation type="submission" date="2017-10" db="EMBL/GenBank/DDBJ databases">
        <title>Genome analyses suggest a sexual origin of heterokaryosis in a supposedly ancient asexual fungus.</title>
        <authorList>
            <person name="Corradi N."/>
            <person name="Sedzielewska K."/>
            <person name="Noel J."/>
            <person name="Charron P."/>
            <person name="Farinelli L."/>
            <person name="Marton T."/>
            <person name="Kruger M."/>
            <person name="Pelin A."/>
            <person name="Brachmann A."/>
            <person name="Corradi N."/>
        </authorList>
    </citation>
    <scope>NUCLEOTIDE SEQUENCE [LARGE SCALE GENOMIC DNA]</scope>
    <source>
        <strain evidence="3 4">A1</strain>
    </source>
</reference>
<dbReference type="SUPFAM" id="SSF52540">
    <property type="entry name" value="P-loop containing nucleoside triphosphate hydrolases"/>
    <property type="match status" value="1"/>
</dbReference>
<dbReference type="NCBIfam" id="NF040877">
    <property type="entry name" value="SE1832_fam"/>
    <property type="match status" value="1"/>
</dbReference>
<gene>
    <name evidence="3" type="ORF">RhiirA1_482930</name>
</gene>
<feature type="domain" description="ABC transporter" evidence="2">
    <location>
        <begin position="64"/>
        <end position="114"/>
    </location>
</feature>
<proteinExistence type="predicted"/>
<protein>
    <recommendedName>
        <fullName evidence="2">ABC transporter domain-containing protein</fullName>
    </recommendedName>
</protein>
<dbReference type="GO" id="GO:0016887">
    <property type="term" value="F:ATP hydrolysis activity"/>
    <property type="evidence" value="ECO:0007669"/>
    <property type="project" value="InterPro"/>
</dbReference>
<dbReference type="VEuPathDB" id="FungiDB:RhiirA1_482930"/>
<comment type="caution">
    <text evidence="3">The sequence shown here is derived from an EMBL/GenBank/DDBJ whole genome shotgun (WGS) entry which is preliminary data.</text>
</comment>
<name>A0A2N0QL84_9GLOM</name>
<sequence>MLSKKELEQQIAELKMDYINLQGDMEKLEQTGHAGSVAQAAERLEKMEKQLAELNKQLAAFYGNIKEGDHIGLVGANGVGKSTLMGIITGQIIHDTGRVEWLPGTHYGRRIKRNHRKNGRGHS</sequence>
<keyword evidence="1" id="KW-0175">Coiled coil</keyword>
<dbReference type="InterPro" id="IPR003439">
    <property type="entry name" value="ABC_transporter-like_ATP-bd"/>
</dbReference>
<dbReference type="InterPro" id="IPR027417">
    <property type="entry name" value="P-loop_NTPase"/>
</dbReference>
<evidence type="ECO:0000313" key="4">
    <source>
        <dbReference type="Proteomes" id="UP000232688"/>
    </source>
</evidence>
<feature type="coiled-coil region" evidence="1">
    <location>
        <begin position="4"/>
        <end position="64"/>
    </location>
</feature>
<evidence type="ECO:0000313" key="3">
    <source>
        <dbReference type="EMBL" id="PKC51814.1"/>
    </source>
</evidence>
<evidence type="ECO:0000259" key="2">
    <source>
        <dbReference type="Pfam" id="PF00005"/>
    </source>
</evidence>
<dbReference type="Pfam" id="PF00005">
    <property type="entry name" value="ABC_tran"/>
    <property type="match status" value="1"/>
</dbReference>
<dbReference type="Gene3D" id="3.40.50.300">
    <property type="entry name" value="P-loop containing nucleotide triphosphate hydrolases"/>
    <property type="match status" value="1"/>
</dbReference>
<evidence type="ECO:0000256" key="1">
    <source>
        <dbReference type="SAM" id="Coils"/>
    </source>
</evidence>
<dbReference type="GO" id="GO:0005524">
    <property type="term" value="F:ATP binding"/>
    <property type="evidence" value="ECO:0007669"/>
    <property type="project" value="InterPro"/>
</dbReference>